<dbReference type="RefSeq" id="WP_394412153.1">
    <property type="nucleotide sequence ID" value="NZ_JBIGIC010000007.1"/>
</dbReference>
<dbReference type="Gene3D" id="3.40.50.150">
    <property type="entry name" value="Vaccinia Virus protein VP39"/>
    <property type="match status" value="1"/>
</dbReference>
<evidence type="ECO:0000313" key="2">
    <source>
        <dbReference type="Proteomes" id="UP001606134"/>
    </source>
</evidence>
<reference evidence="1 2" key="1">
    <citation type="submission" date="2024-08" db="EMBL/GenBank/DDBJ databases">
        <authorList>
            <person name="Lu H."/>
        </authorList>
    </citation>
    <scope>NUCLEOTIDE SEQUENCE [LARGE SCALE GENOMIC DNA]</scope>
    <source>
        <strain evidence="1 2">BYS78W</strain>
    </source>
</reference>
<dbReference type="PANTHER" id="PTHR20974">
    <property type="entry name" value="UPF0585 PROTEIN CG18661"/>
    <property type="match status" value="1"/>
</dbReference>
<gene>
    <name evidence="1" type="ORF">ACG04R_15315</name>
</gene>
<name>A0ABW7HDQ2_9BURK</name>
<keyword evidence="2" id="KW-1185">Reference proteome</keyword>
<sequence length="210" mass="22730">MRERRYSPAAERNGPPILAVLQRLLPPTGFMLEIASGTGQHAALLSHGLPGWQWQPSDFDAAALPSIAAWCEGLDRVRPPITLDVLDTAWPGVPAQVDAIYCANMIHIAPWACTAGLMRGAARHLAPGGLLLTYGPYLLDDEPTAPSNLAFDADLRSRNPAWGIRRLADVAAEAAAVGLRLRERLDMPANNKLLAWQRPQAHRPNATTDA</sequence>
<comment type="caution">
    <text evidence="1">The sequence shown here is derived from an EMBL/GenBank/DDBJ whole genome shotgun (WGS) entry which is preliminary data.</text>
</comment>
<dbReference type="Proteomes" id="UP001606134">
    <property type="component" value="Unassembled WGS sequence"/>
</dbReference>
<dbReference type="EMBL" id="JBIGIC010000007">
    <property type="protein sequence ID" value="MFG6488053.1"/>
    <property type="molecule type" value="Genomic_DNA"/>
</dbReference>
<dbReference type="Pfam" id="PF06080">
    <property type="entry name" value="DUF938"/>
    <property type="match status" value="1"/>
</dbReference>
<dbReference type="InterPro" id="IPR010342">
    <property type="entry name" value="DUF938"/>
</dbReference>
<proteinExistence type="predicted"/>
<organism evidence="1 2">
    <name type="scientific">Pelomonas candidula</name>
    <dbReference type="NCBI Taxonomy" id="3299025"/>
    <lineage>
        <taxon>Bacteria</taxon>
        <taxon>Pseudomonadati</taxon>
        <taxon>Pseudomonadota</taxon>
        <taxon>Betaproteobacteria</taxon>
        <taxon>Burkholderiales</taxon>
        <taxon>Sphaerotilaceae</taxon>
        <taxon>Roseateles</taxon>
    </lineage>
</organism>
<accession>A0ABW7HDQ2</accession>
<dbReference type="SUPFAM" id="SSF53335">
    <property type="entry name" value="S-adenosyl-L-methionine-dependent methyltransferases"/>
    <property type="match status" value="1"/>
</dbReference>
<dbReference type="InterPro" id="IPR029063">
    <property type="entry name" value="SAM-dependent_MTases_sf"/>
</dbReference>
<dbReference type="PANTHER" id="PTHR20974:SF0">
    <property type="entry name" value="UPF0585 PROTEIN CG18661"/>
    <property type="match status" value="1"/>
</dbReference>
<protein>
    <submittedName>
        <fullName evidence="1">DUF938 domain-containing protein</fullName>
    </submittedName>
</protein>
<evidence type="ECO:0000313" key="1">
    <source>
        <dbReference type="EMBL" id="MFG6488053.1"/>
    </source>
</evidence>